<keyword evidence="1" id="KW-0812">Transmembrane</keyword>
<accession>A0A7G8BE29</accession>
<protein>
    <submittedName>
        <fullName evidence="2">DUF4230 domain-containing protein</fullName>
    </submittedName>
</protein>
<keyword evidence="1" id="KW-0472">Membrane</keyword>
<dbReference type="EMBL" id="CP060394">
    <property type="protein sequence ID" value="QNI30799.1"/>
    <property type="molecule type" value="Genomic_DNA"/>
</dbReference>
<keyword evidence="3" id="KW-1185">Reference proteome</keyword>
<dbReference type="RefSeq" id="WP_186740918.1">
    <property type="nucleotide sequence ID" value="NZ_CP060394.1"/>
</dbReference>
<organism evidence="2 3">
    <name type="scientific">Alloacidobacterium dinghuense</name>
    <dbReference type="NCBI Taxonomy" id="2763107"/>
    <lineage>
        <taxon>Bacteria</taxon>
        <taxon>Pseudomonadati</taxon>
        <taxon>Acidobacteriota</taxon>
        <taxon>Terriglobia</taxon>
        <taxon>Terriglobales</taxon>
        <taxon>Acidobacteriaceae</taxon>
        <taxon>Alloacidobacterium</taxon>
    </lineage>
</organism>
<dbReference type="AlphaFoldDB" id="A0A7G8BE29"/>
<reference evidence="2 3" key="1">
    <citation type="submission" date="2020-08" db="EMBL/GenBank/DDBJ databases">
        <title>Edaphobacter telluris sp. nov. and Acidobacterium dinghuensis sp. nov., two acidobacteria isolated from forest soil.</title>
        <authorList>
            <person name="Fu J."/>
            <person name="Qiu L."/>
        </authorList>
    </citation>
    <scope>NUCLEOTIDE SEQUENCE [LARGE SCALE GENOMIC DNA]</scope>
    <source>
        <strain evidence="2">4Y35</strain>
    </source>
</reference>
<proteinExistence type="predicted"/>
<evidence type="ECO:0000313" key="3">
    <source>
        <dbReference type="Proteomes" id="UP000515312"/>
    </source>
</evidence>
<name>A0A7G8BE29_9BACT</name>
<dbReference type="Proteomes" id="UP000515312">
    <property type="component" value="Chromosome"/>
</dbReference>
<dbReference type="KEGG" id="adin:H7849_16960"/>
<dbReference type="InterPro" id="IPR025324">
    <property type="entry name" value="DUF4230"/>
</dbReference>
<dbReference type="Pfam" id="PF14014">
    <property type="entry name" value="DUF4230"/>
    <property type="match status" value="1"/>
</dbReference>
<evidence type="ECO:0000313" key="2">
    <source>
        <dbReference type="EMBL" id="QNI30799.1"/>
    </source>
</evidence>
<gene>
    <name evidence="2" type="ORF">H7849_16960</name>
</gene>
<sequence>MSIVPILDPVETPRKSSAGKVLLALFLGLILGAAALVWFVRHATNGLWNEIAAKVTGRSLSLDSSLPTVIEKIQQLQRLEAVVYTMDKVVEGSRENAYLPSFLAGDKLLLVVHGQTIAGIDLSKFKPSDIQIDGRAVRVHLPEPEVFTTTIDNSKTRVYSRETGLLVGADPNLESEVRARAQQDLQQAAVDDGILNTARKNAAATVTTLLLGLGFETVQVT</sequence>
<feature type="transmembrane region" description="Helical" evidence="1">
    <location>
        <begin position="21"/>
        <end position="40"/>
    </location>
</feature>
<evidence type="ECO:0000256" key="1">
    <source>
        <dbReference type="SAM" id="Phobius"/>
    </source>
</evidence>
<keyword evidence="1" id="KW-1133">Transmembrane helix</keyword>